<keyword evidence="1" id="KW-1133">Transmembrane helix</keyword>
<feature type="transmembrane region" description="Helical" evidence="1">
    <location>
        <begin position="337"/>
        <end position="358"/>
    </location>
</feature>
<evidence type="ECO:0000313" key="2">
    <source>
        <dbReference type="EMBL" id="OGM21762.1"/>
    </source>
</evidence>
<evidence type="ECO:0000313" key="3">
    <source>
        <dbReference type="Proteomes" id="UP000178419"/>
    </source>
</evidence>
<name>A0A1F7Y3C4_9BACT</name>
<feature type="transmembrane region" description="Helical" evidence="1">
    <location>
        <begin position="138"/>
        <end position="159"/>
    </location>
</feature>
<feature type="transmembrane region" description="Helical" evidence="1">
    <location>
        <begin position="81"/>
        <end position="102"/>
    </location>
</feature>
<dbReference type="AlphaFoldDB" id="A0A1F7Y3C4"/>
<comment type="caution">
    <text evidence="2">The sequence shown here is derived from an EMBL/GenBank/DDBJ whole genome shotgun (WGS) entry which is preliminary data.</text>
</comment>
<evidence type="ECO:0000256" key="1">
    <source>
        <dbReference type="SAM" id="Phobius"/>
    </source>
</evidence>
<organism evidence="2 3">
    <name type="scientific">Candidatus Woesebacteria bacterium RIFCSPHIGHO2_01_FULL_38_9</name>
    <dbReference type="NCBI Taxonomy" id="1802492"/>
    <lineage>
        <taxon>Bacteria</taxon>
        <taxon>Candidatus Woeseibacteriota</taxon>
    </lineage>
</organism>
<feature type="transmembrane region" description="Helical" evidence="1">
    <location>
        <begin position="114"/>
        <end position="132"/>
    </location>
</feature>
<feature type="transmembrane region" description="Helical" evidence="1">
    <location>
        <begin position="166"/>
        <end position="182"/>
    </location>
</feature>
<keyword evidence="1" id="KW-0812">Transmembrane</keyword>
<feature type="transmembrane region" description="Helical" evidence="1">
    <location>
        <begin position="364"/>
        <end position="384"/>
    </location>
</feature>
<protein>
    <recommendedName>
        <fullName evidence="4">Glycosyltransferase RgtA/B/C/D-like domain-containing protein</fullName>
    </recommendedName>
</protein>
<dbReference type="Proteomes" id="UP000178419">
    <property type="component" value="Unassembled WGS sequence"/>
</dbReference>
<evidence type="ECO:0008006" key="4">
    <source>
        <dbReference type="Google" id="ProtNLM"/>
    </source>
</evidence>
<feature type="transmembrane region" description="Helical" evidence="1">
    <location>
        <begin position="310"/>
        <end position="328"/>
    </location>
</feature>
<gene>
    <name evidence="2" type="ORF">A2714_02705</name>
</gene>
<feature type="transmembrane region" description="Helical" evidence="1">
    <location>
        <begin position="237"/>
        <end position="257"/>
    </location>
</feature>
<keyword evidence="1" id="KW-0472">Membrane</keyword>
<feature type="transmembrane region" description="Helical" evidence="1">
    <location>
        <begin position="202"/>
        <end position="225"/>
    </location>
</feature>
<reference evidence="2 3" key="1">
    <citation type="journal article" date="2016" name="Nat. Commun.">
        <title>Thousands of microbial genomes shed light on interconnected biogeochemical processes in an aquifer system.</title>
        <authorList>
            <person name="Anantharaman K."/>
            <person name="Brown C.T."/>
            <person name="Hug L.A."/>
            <person name="Sharon I."/>
            <person name="Castelle C.J."/>
            <person name="Probst A.J."/>
            <person name="Thomas B.C."/>
            <person name="Singh A."/>
            <person name="Wilkins M.J."/>
            <person name="Karaoz U."/>
            <person name="Brodie E.L."/>
            <person name="Williams K.H."/>
            <person name="Hubbard S.S."/>
            <person name="Banfield J.F."/>
        </authorList>
    </citation>
    <scope>NUCLEOTIDE SEQUENCE [LARGE SCALE GENOMIC DNA]</scope>
</reference>
<feature type="transmembrane region" description="Helical" evidence="1">
    <location>
        <begin position="396"/>
        <end position="414"/>
    </location>
</feature>
<accession>A0A1F7Y3C4</accession>
<sequence length="561" mass="64811">MVKKVNYIFVLLMVLPFLLRSVFFATHIGGVEHDSGWYLGVARNLAQRGIYASYTNTVTETMKGTYPSIHGRVSVQDDNGFVYFPAGVTVGPGYIIPEALMLKIFGYDWWQFRAWPLLAFMGLLILTFLIIWQVGGLLALILFQLWLWAVPQFTIAFSYEALSEHVALFYLMISFILTYFAFKRKRNFLLMLSSGLFFSFSFLTKTLFMLAFPSFLLLAVWDVIANRGSFIVIIKKWSIFLIGLIAPLILFESYKYFFLVNNFGYEAWKGVQKDISLVLKSGGSGIDGLFKKIEWGFFKKKYSIWMDVGVQRPMLAWLLFLSSFLVLISKKVKKYKVLFFLIFSSSVFWFLWFLLIARTGWARHAWQALFLGMALICIFVGNLLSGKLKLSISAKIFFWALLVLMLTNLSYKNMNFKMDLNQNSVNTWRTNRFVRSLEGFPSTPILNLSHQKDIINFFEKNINPRDRVYYVGWFLNAEVSPLVDKVFFSLDRYLTNGQVNPNSGFSFVIFGPYQQGPWSLMPPQYLSDKVGKLCKKVVFQNPSYLVCELKSGIKYVNNAYN</sequence>
<proteinExistence type="predicted"/>
<dbReference type="EMBL" id="MGGE01000007">
    <property type="protein sequence ID" value="OGM21762.1"/>
    <property type="molecule type" value="Genomic_DNA"/>
</dbReference>